<dbReference type="KEGG" id="apro:F751_2814"/>
<reference evidence="5" key="2">
    <citation type="journal article" date="2018" name="Algal Res.">
        <title>Characterization of plant carbon substrate utilization by Auxenochlorella protothecoides.</title>
        <authorList>
            <person name="Vogler B.W."/>
            <person name="Starkenburg S.R."/>
            <person name="Sudasinghe N."/>
            <person name="Schambach J.Y."/>
            <person name="Rollin J.A."/>
            <person name="Pattathil S."/>
            <person name="Barry A.N."/>
        </authorList>
    </citation>
    <scope>NUCLEOTIDE SEQUENCE [LARGE SCALE GENOMIC DNA]</scope>
    <source>
        <strain evidence="5">UTEX 25</strain>
    </source>
</reference>
<proteinExistence type="predicted"/>
<dbReference type="AlphaFoldDB" id="A0A087SCV1"/>
<reference evidence="2 4" key="1">
    <citation type="journal article" date="2014" name="BMC Genomics">
        <title>Oil accumulation mechanisms of the oleaginous microalga Chlorella protothecoides revealed through its genome, transcriptomes, and proteomes.</title>
        <authorList>
            <person name="Gao C."/>
            <person name="Wang Y."/>
            <person name="Shen Y."/>
            <person name="Yan D."/>
            <person name="He X."/>
            <person name="Dai J."/>
            <person name="Wu Q."/>
        </authorList>
    </citation>
    <scope>NUCLEOTIDE SEQUENCE [LARGE SCALE GENOMIC DNA]</scope>
    <source>
        <strain evidence="2 4">0710</strain>
    </source>
</reference>
<organism evidence="2 4">
    <name type="scientific">Auxenochlorella protothecoides</name>
    <name type="common">Green microalga</name>
    <name type="synonym">Chlorella protothecoides</name>
    <dbReference type="NCBI Taxonomy" id="3075"/>
    <lineage>
        <taxon>Eukaryota</taxon>
        <taxon>Viridiplantae</taxon>
        <taxon>Chlorophyta</taxon>
        <taxon>core chlorophytes</taxon>
        <taxon>Trebouxiophyceae</taxon>
        <taxon>Chlorellales</taxon>
        <taxon>Chlorellaceae</taxon>
        <taxon>Auxenochlorella</taxon>
    </lineage>
</organism>
<accession>A0A087SCV1</accession>
<name>A0A087SCV1_AUXPR</name>
<evidence type="ECO:0000313" key="2">
    <source>
        <dbReference type="EMBL" id="KFM23555.1"/>
    </source>
</evidence>
<dbReference type="EMBL" id="KL662095">
    <property type="protein sequence ID" value="KFM23555.1"/>
    <property type="molecule type" value="Genomic_DNA"/>
</dbReference>
<reference evidence="3" key="3">
    <citation type="submission" date="2018-10" db="EMBL/GenBank/DDBJ databases">
        <authorList>
            <person name="Hovde B."/>
            <person name="Zhang X."/>
        </authorList>
    </citation>
    <scope>NUCLEOTIDE SEQUENCE [LARGE SCALE GENOMIC DNA]</scope>
    <source>
        <strain evidence="3">UTEX 25</strain>
    </source>
</reference>
<evidence type="ECO:0000313" key="4">
    <source>
        <dbReference type="Proteomes" id="UP000028924"/>
    </source>
</evidence>
<protein>
    <submittedName>
        <fullName evidence="2">Uncharacterized protein</fullName>
    </submittedName>
</protein>
<evidence type="ECO:0000313" key="3">
    <source>
        <dbReference type="EMBL" id="RMZ52101.1"/>
    </source>
</evidence>
<keyword evidence="4" id="KW-1185">Reference proteome</keyword>
<reference evidence="3" key="4">
    <citation type="submission" date="2018-11" db="EMBL/GenBank/DDBJ databases">
        <title>Characterization of plant carbon substrate utilization by Auxenochlorella protothecoides.</title>
        <authorList>
            <person name="Vogler B.W."/>
            <person name="Starkenburg S.R."/>
            <person name="Sudasinghe N."/>
            <person name="Schambach J.Y."/>
            <person name="Rollin J.A."/>
            <person name="Pattathil S."/>
            <person name="Barry A.N."/>
        </authorList>
    </citation>
    <scope>NUCLEOTIDE SEQUENCE [LARGE SCALE GENOMIC DNA]</scope>
    <source>
        <strain evidence="3">UTEX 25</strain>
    </source>
</reference>
<evidence type="ECO:0000256" key="1">
    <source>
        <dbReference type="SAM" id="MobiDB-lite"/>
    </source>
</evidence>
<feature type="region of interest" description="Disordered" evidence="1">
    <location>
        <begin position="36"/>
        <end position="83"/>
    </location>
</feature>
<feature type="compositionally biased region" description="Low complexity" evidence="1">
    <location>
        <begin position="47"/>
        <end position="57"/>
    </location>
</feature>
<gene>
    <name evidence="3" type="ORF">APUTEX25_001295</name>
    <name evidence="2" type="ORF">F751_2814</name>
</gene>
<dbReference type="RefSeq" id="XP_011396429.1">
    <property type="nucleotide sequence ID" value="XM_011398127.1"/>
</dbReference>
<dbReference type="Proteomes" id="UP000028924">
    <property type="component" value="Unassembled WGS sequence"/>
</dbReference>
<sequence length="293" mass="31676">MTGLGSQQEEMEMVLCCVILAASLAMALKRLWHRSRQRSAPSPSPGPSGSAARSPAAHTSPSAGNYYGLGPGEAGSGSESESEGGACTVSALRALRASPEFQRYMRARNLAPAVLERTTARLRLYRRLRHLDPAGFRKLCGKAPSSYDSQVPGLPIRLLEALVSQSVQSLLASAARAAWREGWHWPRVVLVVLLSAWLVGARWGAGRPVASVLFRDLWYEDVRWEHRAPAWRTMLAASLDTLPNWQAPGAGMLLALGLRCLTASGQTLGERLAGLSLVSEGLVHQSDDEDEDD</sequence>
<dbReference type="Proteomes" id="UP000279271">
    <property type="component" value="Unassembled WGS sequence"/>
</dbReference>
<dbReference type="GeneID" id="23614205"/>
<dbReference type="EMBL" id="QOKY01000215">
    <property type="protein sequence ID" value="RMZ52101.1"/>
    <property type="molecule type" value="Genomic_DNA"/>
</dbReference>
<evidence type="ECO:0000313" key="5">
    <source>
        <dbReference type="Proteomes" id="UP000279271"/>
    </source>
</evidence>